<name>A0ABQ4R7P0_9HYPH</name>
<evidence type="ECO:0000256" key="3">
    <source>
        <dbReference type="ARBA" id="ARBA00022801"/>
    </source>
</evidence>
<dbReference type="InterPro" id="IPR036034">
    <property type="entry name" value="PDZ_sf"/>
</dbReference>
<keyword evidence="3" id="KW-0378">Hydrolase</keyword>
<dbReference type="PRINTS" id="PR00834">
    <property type="entry name" value="PROTEASES2C"/>
</dbReference>
<keyword evidence="7" id="KW-1185">Reference proteome</keyword>
<dbReference type="SUPFAM" id="SSF50156">
    <property type="entry name" value="PDZ domain-like"/>
    <property type="match status" value="1"/>
</dbReference>
<dbReference type="SMART" id="SM00228">
    <property type="entry name" value="PDZ"/>
    <property type="match status" value="1"/>
</dbReference>
<accession>A0ABQ4R7P0</accession>
<dbReference type="InterPro" id="IPR001478">
    <property type="entry name" value="PDZ"/>
</dbReference>
<comment type="caution">
    <text evidence="6">The sequence shown here is derived from an EMBL/GenBank/DDBJ whole genome shotgun (WGS) entry which is preliminary data.</text>
</comment>
<reference evidence="6" key="2">
    <citation type="submission" date="2021-08" db="EMBL/GenBank/DDBJ databases">
        <authorList>
            <person name="Tani A."/>
            <person name="Ola A."/>
            <person name="Ogura Y."/>
            <person name="Katsura K."/>
            <person name="Hayashi T."/>
        </authorList>
    </citation>
    <scope>NUCLEOTIDE SEQUENCE</scope>
    <source>
        <strain evidence="6">KCTC 52305</strain>
    </source>
</reference>
<comment type="similarity">
    <text evidence="1">Belongs to the peptidase S1C family.</text>
</comment>
<feature type="domain" description="PDZ" evidence="5">
    <location>
        <begin position="218"/>
        <end position="301"/>
    </location>
</feature>
<dbReference type="Gene3D" id="2.40.10.120">
    <property type="match status" value="1"/>
</dbReference>
<dbReference type="PANTHER" id="PTHR22939">
    <property type="entry name" value="SERINE PROTEASE FAMILY S1C HTRA-RELATED"/>
    <property type="match status" value="1"/>
</dbReference>
<dbReference type="PROSITE" id="PS50106">
    <property type="entry name" value="PDZ"/>
    <property type="match status" value="1"/>
</dbReference>
<keyword evidence="2" id="KW-0645">Protease</keyword>
<dbReference type="EMBL" id="BPQH01000026">
    <property type="protein sequence ID" value="GJD53180.1"/>
    <property type="molecule type" value="Genomic_DNA"/>
</dbReference>
<dbReference type="InterPro" id="IPR001940">
    <property type="entry name" value="Peptidase_S1C"/>
</dbReference>
<dbReference type="InterPro" id="IPR009003">
    <property type="entry name" value="Peptidase_S1_PA"/>
</dbReference>
<dbReference type="Gene3D" id="2.30.42.10">
    <property type="match status" value="1"/>
</dbReference>
<dbReference type="Proteomes" id="UP001055167">
    <property type="component" value="Unassembled WGS sequence"/>
</dbReference>
<reference evidence="6" key="1">
    <citation type="journal article" date="2021" name="Front. Microbiol.">
        <title>Comprehensive Comparative Genomics and Phenotyping of Methylobacterium Species.</title>
        <authorList>
            <person name="Alessa O."/>
            <person name="Ogura Y."/>
            <person name="Fujitani Y."/>
            <person name="Takami H."/>
            <person name="Hayashi T."/>
            <person name="Sahin N."/>
            <person name="Tani A."/>
        </authorList>
    </citation>
    <scope>NUCLEOTIDE SEQUENCE</scope>
    <source>
        <strain evidence="6">KCTC 52305</strain>
    </source>
</reference>
<evidence type="ECO:0000256" key="4">
    <source>
        <dbReference type="ARBA" id="ARBA00022825"/>
    </source>
</evidence>
<evidence type="ECO:0000259" key="5">
    <source>
        <dbReference type="PROSITE" id="PS50106"/>
    </source>
</evidence>
<keyword evidence="4" id="KW-0720">Serine protease</keyword>
<dbReference type="Pfam" id="PF13365">
    <property type="entry name" value="Trypsin_2"/>
    <property type="match status" value="1"/>
</dbReference>
<dbReference type="Pfam" id="PF13180">
    <property type="entry name" value="PDZ_2"/>
    <property type="match status" value="1"/>
</dbReference>
<dbReference type="SUPFAM" id="SSF50494">
    <property type="entry name" value="Trypsin-like serine proteases"/>
    <property type="match status" value="1"/>
</dbReference>
<evidence type="ECO:0000313" key="6">
    <source>
        <dbReference type="EMBL" id="GJD53180.1"/>
    </source>
</evidence>
<gene>
    <name evidence="6" type="ORF">OPKNFCMD_5951</name>
</gene>
<dbReference type="RefSeq" id="WP_128560686.1">
    <property type="nucleotide sequence ID" value="NZ_BPQH01000026.1"/>
</dbReference>
<protein>
    <recommendedName>
        <fullName evidence="5">PDZ domain-containing protein</fullName>
    </recommendedName>
</protein>
<evidence type="ECO:0000256" key="1">
    <source>
        <dbReference type="ARBA" id="ARBA00010541"/>
    </source>
</evidence>
<proteinExistence type="inferred from homology"/>
<evidence type="ECO:0000256" key="2">
    <source>
        <dbReference type="ARBA" id="ARBA00022670"/>
    </source>
</evidence>
<organism evidence="6 7">
    <name type="scientific">Methylobacterium crusticola</name>
    <dbReference type="NCBI Taxonomy" id="1697972"/>
    <lineage>
        <taxon>Bacteria</taxon>
        <taxon>Pseudomonadati</taxon>
        <taxon>Pseudomonadota</taxon>
        <taxon>Alphaproteobacteria</taxon>
        <taxon>Hyphomicrobiales</taxon>
        <taxon>Methylobacteriaceae</taxon>
        <taxon>Methylobacterium</taxon>
    </lineage>
</organism>
<sequence length="323" mass="33794">MASLGDWKIPSTVQPRPGAYAYDLDRALTSVVSLSARVPESAFTAETLGLERAGNGVTIGSDGLVLTIGYLITEAESVWLTAHDGRTVPGHVVGFDAATGFGLVQALGRLDLPALALGDSAALRVGDAVVVAGAGGRHRSIAAEVVARQEFAGYWEYVLDDALFTAPSHPHWGGTALIGPAGDLLGIGSLQLQQSGRDNKTINMVVPIDLLKPILPDLTTLGRADRPPRPWLGLYATEMDDQVVVMGLASRGPAEAADLRAGDIVMAVGRTEVSDLGSFFRAVWALGPAGVSVPLTIHRDGRTLSVAVASADRARFLVAPRLH</sequence>
<evidence type="ECO:0000313" key="7">
    <source>
        <dbReference type="Proteomes" id="UP001055167"/>
    </source>
</evidence>
<dbReference type="PANTHER" id="PTHR22939:SF129">
    <property type="entry name" value="SERINE PROTEASE HTRA2, MITOCHONDRIAL"/>
    <property type="match status" value="1"/>
</dbReference>